<organism evidence="2">
    <name type="scientific">Melampsora larici-populina (strain 98AG31 / pathotype 3-4-7)</name>
    <name type="common">Poplar leaf rust fungus</name>
    <dbReference type="NCBI Taxonomy" id="747676"/>
    <lineage>
        <taxon>Eukaryota</taxon>
        <taxon>Fungi</taxon>
        <taxon>Dikarya</taxon>
        <taxon>Basidiomycota</taxon>
        <taxon>Pucciniomycotina</taxon>
        <taxon>Pucciniomycetes</taxon>
        <taxon>Pucciniales</taxon>
        <taxon>Melampsoraceae</taxon>
        <taxon>Melampsora</taxon>
    </lineage>
</organism>
<accession>F4RDS6</accession>
<sequence>MPGDQVMNFSHVLYPHTQKSRGSKKGPWKTIWFSCLGILHCDDDFCEYAAPPPTGEGKASKLIQEWGVLYHLGTHNHVWPSSKKADPLAMRTLTNELIKNPKAGPLVLKVGQAGAGQTVTAPVTEIHPVFPSSGRLAYLQQKVLVEKGLMPEKESKGGGDWLIMDLMHWGR</sequence>
<dbReference type="Proteomes" id="UP000001072">
    <property type="component" value="Unassembled WGS sequence"/>
</dbReference>
<dbReference type="AlphaFoldDB" id="F4RDS6"/>
<dbReference type="RefSeq" id="XP_007407179.1">
    <property type="nucleotide sequence ID" value="XM_007407117.1"/>
</dbReference>
<dbReference type="GeneID" id="18937407"/>
<dbReference type="VEuPathDB" id="FungiDB:MELLADRAFT_95929"/>
<keyword evidence="2" id="KW-1185">Reference proteome</keyword>
<gene>
    <name evidence="1" type="ORF">MELLADRAFT_95929</name>
</gene>
<evidence type="ECO:0000313" key="2">
    <source>
        <dbReference type="Proteomes" id="UP000001072"/>
    </source>
</evidence>
<dbReference type="HOGENOM" id="CLU_1563185_0_0_1"/>
<evidence type="ECO:0000313" key="1">
    <source>
        <dbReference type="EMBL" id="EGG09452.1"/>
    </source>
</evidence>
<dbReference type="InParanoid" id="F4RDS6"/>
<dbReference type="EMBL" id="GL883097">
    <property type="protein sequence ID" value="EGG09452.1"/>
    <property type="molecule type" value="Genomic_DNA"/>
</dbReference>
<reference evidence="2" key="1">
    <citation type="journal article" date="2011" name="Proc. Natl. Acad. Sci. U.S.A.">
        <title>Obligate biotrophy features unraveled by the genomic analysis of rust fungi.</title>
        <authorList>
            <person name="Duplessis S."/>
            <person name="Cuomo C.A."/>
            <person name="Lin Y.-C."/>
            <person name="Aerts A."/>
            <person name="Tisserant E."/>
            <person name="Veneault-Fourrey C."/>
            <person name="Joly D.L."/>
            <person name="Hacquard S."/>
            <person name="Amselem J."/>
            <person name="Cantarel B.L."/>
            <person name="Chiu R."/>
            <person name="Coutinho P.M."/>
            <person name="Feau N."/>
            <person name="Field M."/>
            <person name="Frey P."/>
            <person name="Gelhaye E."/>
            <person name="Goldberg J."/>
            <person name="Grabherr M.G."/>
            <person name="Kodira C.D."/>
            <person name="Kohler A."/>
            <person name="Kuees U."/>
            <person name="Lindquist E.A."/>
            <person name="Lucas S.M."/>
            <person name="Mago R."/>
            <person name="Mauceli E."/>
            <person name="Morin E."/>
            <person name="Murat C."/>
            <person name="Pangilinan J.L."/>
            <person name="Park R."/>
            <person name="Pearson M."/>
            <person name="Quesneville H."/>
            <person name="Rouhier N."/>
            <person name="Sakthikumar S."/>
            <person name="Salamov A.A."/>
            <person name="Schmutz J."/>
            <person name="Selles B."/>
            <person name="Shapiro H."/>
            <person name="Tanguay P."/>
            <person name="Tuskan G.A."/>
            <person name="Henrissat B."/>
            <person name="Van de Peer Y."/>
            <person name="Rouze P."/>
            <person name="Ellis J.G."/>
            <person name="Dodds P.N."/>
            <person name="Schein J.E."/>
            <person name="Zhong S."/>
            <person name="Hamelin R.C."/>
            <person name="Grigoriev I.V."/>
            <person name="Szabo L.J."/>
            <person name="Martin F."/>
        </authorList>
    </citation>
    <scope>NUCLEOTIDE SEQUENCE [LARGE SCALE GENOMIC DNA]</scope>
    <source>
        <strain evidence="2">98AG31 / pathotype 3-4-7</strain>
    </source>
</reference>
<protein>
    <submittedName>
        <fullName evidence="1">Uncharacterized protein</fullName>
    </submittedName>
</protein>
<name>F4RDS6_MELLP</name>
<proteinExistence type="predicted"/>
<dbReference type="KEGG" id="mlr:MELLADRAFT_95929"/>
<dbReference type="OrthoDB" id="2506845at2759"/>